<evidence type="ECO:0000313" key="2">
    <source>
        <dbReference type="EMBL" id="OAE19872.1"/>
    </source>
</evidence>
<feature type="region of interest" description="Disordered" evidence="1">
    <location>
        <begin position="1"/>
        <end position="33"/>
    </location>
</feature>
<sequence>MTKDSAKSDPVRDVGWRKSDAVGRNRVPGKGTHAAAPSVLPVQFWARFDVPFVMIARSQSENILRLKSWLPVAGTRFCSNASEGLAPTGPLSGTPLGPSESSEANIIAYADASAGVLKSRASGKIGLYKGDSGPKLGPFSAQNTEETDGVDATEGAEGARDSAEKVKANDDANMASMKEEAVYSPGEFKSAIT</sequence>
<proteinExistence type="predicted"/>
<evidence type="ECO:0000256" key="1">
    <source>
        <dbReference type="SAM" id="MobiDB-lite"/>
    </source>
</evidence>
<dbReference type="AlphaFoldDB" id="A0A176VHN1"/>
<feature type="compositionally biased region" description="Basic and acidic residues" evidence="1">
    <location>
        <begin position="157"/>
        <end position="170"/>
    </location>
</feature>
<reference evidence="2" key="1">
    <citation type="submission" date="2016-03" db="EMBL/GenBank/DDBJ databases">
        <title>Mechanisms controlling the formation of the plant cell surface in tip-growing cells are functionally conserved among land plants.</title>
        <authorList>
            <person name="Honkanen S."/>
            <person name="Jones V.A."/>
            <person name="Morieri G."/>
            <person name="Champion C."/>
            <person name="Hetherington A.J."/>
            <person name="Kelly S."/>
            <person name="Saint-Marcoux D."/>
            <person name="Proust H."/>
            <person name="Prescott H."/>
            <person name="Dolan L."/>
        </authorList>
    </citation>
    <scope>NUCLEOTIDE SEQUENCE [LARGE SCALE GENOMIC DNA]</scope>
    <source>
        <tissue evidence="2">Whole gametophyte</tissue>
    </source>
</reference>
<accession>A0A176VHN1</accession>
<protein>
    <submittedName>
        <fullName evidence="2">Uncharacterized protein</fullName>
    </submittedName>
</protein>
<feature type="compositionally biased region" description="Basic and acidic residues" evidence="1">
    <location>
        <begin position="1"/>
        <end position="23"/>
    </location>
</feature>
<feature type="region of interest" description="Disordered" evidence="1">
    <location>
        <begin position="135"/>
        <end position="173"/>
    </location>
</feature>
<comment type="caution">
    <text evidence="2">The sequence shown here is derived from an EMBL/GenBank/DDBJ whole genome shotgun (WGS) entry which is preliminary data.</text>
</comment>
<organism evidence="2 3">
    <name type="scientific">Marchantia polymorpha subsp. ruderalis</name>
    <dbReference type="NCBI Taxonomy" id="1480154"/>
    <lineage>
        <taxon>Eukaryota</taxon>
        <taxon>Viridiplantae</taxon>
        <taxon>Streptophyta</taxon>
        <taxon>Embryophyta</taxon>
        <taxon>Marchantiophyta</taxon>
        <taxon>Marchantiopsida</taxon>
        <taxon>Marchantiidae</taxon>
        <taxon>Marchantiales</taxon>
        <taxon>Marchantiaceae</taxon>
        <taxon>Marchantia</taxon>
    </lineage>
</organism>
<evidence type="ECO:0000313" key="3">
    <source>
        <dbReference type="Proteomes" id="UP000077202"/>
    </source>
</evidence>
<keyword evidence="3" id="KW-1185">Reference proteome</keyword>
<name>A0A176VHN1_MARPO</name>
<dbReference type="EMBL" id="LVLJ01003744">
    <property type="protein sequence ID" value="OAE19872.1"/>
    <property type="molecule type" value="Genomic_DNA"/>
</dbReference>
<dbReference type="Proteomes" id="UP000077202">
    <property type="component" value="Unassembled WGS sequence"/>
</dbReference>
<gene>
    <name evidence="2" type="ORF">AXG93_1130s1250</name>
</gene>